<accession>A0A5M1YHT9</accession>
<reference evidence="1 24" key="3">
    <citation type="submission" date="2019-02" db="EMBL/GenBank/DDBJ databases">
        <authorList>
            <consortium name="GenomeTrakr: Next Generation Sequencing Network for Food Pathogen Tracability"/>
        </authorList>
    </citation>
    <scope>NUCLEOTIDE SEQUENCE [LARGE SCALE GENOMIC DNA]</scope>
    <source>
        <strain evidence="9 34">10B02965A-1</strain>
        <strain evidence="3 28">FDA00006494</strain>
        <strain evidence="1 24">FDA00013332</strain>
        <strain evidence="17 29">FLAG-51482A</strain>
    </source>
</reference>
<evidence type="ECO:0000313" key="21">
    <source>
        <dbReference type="EMBL" id="HAC1756360.1"/>
    </source>
</evidence>
<dbReference type="Proteomes" id="UP000546397">
    <property type="component" value="Unassembled WGS sequence"/>
</dbReference>
<evidence type="ECO:0000313" key="10">
    <source>
        <dbReference type="EMBL" id="EAG9519218.1"/>
    </source>
</evidence>
<dbReference type="EMBL" id="AANDQG010000032">
    <property type="protein sequence ID" value="EDN9631019.1"/>
    <property type="molecule type" value="Genomic_DNA"/>
</dbReference>
<dbReference type="InterPro" id="IPR010861">
    <property type="entry name" value="DUF1492"/>
</dbReference>
<evidence type="ECO:0000313" key="13">
    <source>
        <dbReference type="EMBL" id="EAH3294976.1"/>
    </source>
</evidence>
<dbReference type="Pfam" id="PF07374">
    <property type="entry name" value="DUF1492"/>
    <property type="match status" value="1"/>
</dbReference>
<dbReference type="Proteomes" id="UP000379076">
    <property type="component" value="Unassembled WGS sequence"/>
</dbReference>
<evidence type="ECO:0000313" key="30">
    <source>
        <dbReference type="Proteomes" id="UP000458487"/>
    </source>
</evidence>
<dbReference type="Proteomes" id="UP000533021">
    <property type="component" value="Unassembled WGS sequence"/>
</dbReference>
<dbReference type="EMBL" id="AAASLB010000007">
    <property type="protein sequence ID" value="EAE4942707.1"/>
    <property type="molecule type" value="Genomic_DNA"/>
</dbReference>
<dbReference type="Proteomes" id="UP000843775">
    <property type="component" value="Unassembled WGS sequence"/>
</dbReference>
<evidence type="ECO:0000313" key="31">
    <source>
        <dbReference type="Proteomes" id="UP000530452"/>
    </source>
</evidence>
<evidence type="ECO:0000313" key="20">
    <source>
        <dbReference type="EMBL" id="HAC1755625.1"/>
    </source>
</evidence>
<dbReference type="EMBL" id="AACJYH010000010">
    <property type="protein sequence ID" value="EAK8898538.1"/>
    <property type="molecule type" value="Genomic_DNA"/>
</dbReference>
<gene>
    <name evidence="7" type="ORF">A8L61_10545</name>
    <name evidence="8" type="ORF">A8L61_16760</name>
    <name evidence="3" type="ORF">ART25_13925</name>
    <name evidence="4" type="ORF">ART25_15910</name>
    <name evidence="9" type="ORF">B5K54_02885</name>
    <name evidence="17" type="ORF">BCZ19_11845</name>
    <name evidence="11" type="ORF">D4920_11895</name>
    <name evidence="12" type="ORF">D4920_16235</name>
    <name evidence="10" type="ORF">D4B11_05505</name>
    <name evidence="13" type="ORF">D5N24_11250</name>
    <name evidence="14" type="ORF">D5N24_16480</name>
    <name evidence="15" type="ORF">D7104_12615</name>
    <name evidence="16" type="ORF">D7104_15870</name>
    <name evidence="1" type="ORF">DU018_05215</name>
    <name evidence="5" type="ORF">E1W56_11735</name>
    <name evidence="6" type="ORF">E1W56_16090</name>
    <name evidence="18" type="ORF">GI230_13405</name>
    <name evidence="19" type="ORF">GI230_15650</name>
    <name evidence="20" type="ORF">GI949_11675</name>
    <name evidence="21" type="ORF">GI949_15425</name>
    <name evidence="22" type="ORF">HQN34_002722</name>
    <name evidence="23" type="ORF">HQN34_003118</name>
    <name evidence="2" type="ORF">KV70_11665</name>
</gene>
<dbReference type="EMBL" id="AAASLB010000036">
    <property type="protein sequence ID" value="EAE4943558.1"/>
    <property type="molecule type" value="Genomic_DNA"/>
</dbReference>
<dbReference type="EMBL" id="AANDQG010000007">
    <property type="protein sequence ID" value="EDN9630599.1"/>
    <property type="molecule type" value="Genomic_DNA"/>
</dbReference>
<dbReference type="Proteomes" id="UP000350032">
    <property type="component" value="Unassembled WGS sequence"/>
</dbReference>
<comment type="caution">
    <text evidence="7">The sequence shown here is derived from an EMBL/GenBank/DDBJ whole genome shotgun (WGS) entry which is preliminary data.</text>
</comment>
<dbReference type="EMBL" id="AABBHO010000006">
    <property type="protein sequence ID" value="EAG2996236.1"/>
    <property type="molecule type" value="Genomic_DNA"/>
</dbReference>
<evidence type="ECO:0000313" key="8">
    <source>
        <dbReference type="EMBL" id="EAG0868905.1"/>
    </source>
</evidence>
<evidence type="ECO:0000313" key="5">
    <source>
        <dbReference type="EMBL" id="EAE4942707.1"/>
    </source>
</evidence>
<dbReference type="Proteomes" id="UP000549379">
    <property type="component" value="Unassembled WGS sequence"/>
</dbReference>
<protein>
    <submittedName>
        <fullName evidence="7">DUF1492 domain-containing protein</fullName>
    </submittedName>
</protein>
<dbReference type="EMBL" id="DAAJZA010000024">
    <property type="protein sequence ID" value="HAC1756360.1"/>
    <property type="molecule type" value="Genomic_DNA"/>
</dbReference>
<evidence type="ECO:0000313" key="36">
    <source>
        <dbReference type="Proteomes" id="UP000843775"/>
    </source>
</evidence>
<dbReference type="Proteomes" id="UP000530452">
    <property type="component" value="Unassembled WGS sequence"/>
</dbReference>
<evidence type="ECO:0000313" key="35">
    <source>
        <dbReference type="Proteomes" id="UP000843503"/>
    </source>
</evidence>
<dbReference type="SUPFAM" id="SSF88659">
    <property type="entry name" value="Sigma3 and sigma4 domains of RNA polymerase sigma factors"/>
    <property type="match status" value="1"/>
</dbReference>
<dbReference type="EMBL" id="AABAGT010000068">
    <property type="protein sequence ID" value="EAG0868905.1"/>
    <property type="molecule type" value="Genomic_DNA"/>
</dbReference>
<dbReference type="EMBL" id="AAAQQZ010000008">
    <property type="protein sequence ID" value="EAE1340013.1"/>
    <property type="molecule type" value="Genomic_DNA"/>
</dbReference>
<dbReference type="EMBL" id="AABFVG010000048">
    <property type="protein sequence ID" value="EAH2283616.1"/>
    <property type="molecule type" value="Genomic_DNA"/>
</dbReference>
<evidence type="ECO:0000313" key="14">
    <source>
        <dbReference type="EMBL" id="EAH3295980.1"/>
    </source>
</evidence>
<reference evidence="22" key="5">
    <citation type="submission" date="2020-05" db="EMBL/GenBank/DDBJ databases">
        <authorList>
            <consortium name="NCBI Pathogen Detection Project"/>
        </authorList>
    </citation>
    <scope>NUCLEOTIDE SEQUENCE</scope>
    <source>
        <strain evidence="22">2017-325981-023-01</strain>
        <strain evidence="20">DMG1500109</strain>
    </source>
</reference>
<name>A0A5M1YHT9_LISMN</name>
<evidence type="ECO:0000313" key="25">
    <source>
        <dbReference type="Proteomes" id="UP000350032"/>
    </source>
</evidence>
<dbReference type="Proteomes" id="UP000331186">
    <property type="component" value="Unassembled WGS sequence"/>
</dbReference>
<evidence type="ECO:0000313" key="34">
    <source>
        <dbReference type="Proteomes" id="UP000549379"/>
    </source>
</evidence>
<dbReference type="AlphaFoldDB" id="A0A5M1YHT9"/>
<evidence type="ECO:0000313" key="33">
    <source>
        <dbReference type="Proteomes" id="UP000546397"/>
    </source>
</evidence>
<organism evidence="7 27">
    <name type="scientific">Listeria monocytogenes</name>
    <dbReference type="NCBI Taxonomy" id="1639"/>
    <lineage>
        <taxon>Bacteria</taxon>
        <taxon>Bacillati</taxon>
        <taxon>Bacillota</taxon>
        <taxon>Bacilli</taxon>
        <taxon>Bacillales</taxon>
        <taxon>Listeriaceae</taxon>
        <taxon>Listeria</taxon>
    </lineage>
</organism>
<evidence type="ECO:0000313" key="29">
    <source>
        <dbReference type="Proteomes" id="UP000427828"/>
    </source>
</evidence>
<dbReference type="EMBL" id="AALAQH010000007">
    <property type="protein sequence ID" value="ECX6925365.1"/>
    <property type="molecule type" value="Genomic_DNA"/>
</dbReference>
<dbReference type="EMBL" id="AABGHY010000008">
    <property type="protein sequence ID" value="EAH3294976.1"/>
    <property type="molecule type" value="Genomic_DNA"/>
</dbReference>
<evidence type="ECO:0000313" key="9">
    <source>
        <dbReference type="EMBL" id="EAG2996236.1"/>
    </source>
</evidence>
<dbReference type="EMBL" id="DABJAN010000014">
    <property type="protein sequence ID" value="HAJ9594871.1"/>
    <property type="molecule type" value="Genomic_DNA"/>
</dbReference>
<dbReference type="RefSeq" id="WP_003731117.1">
    <property type="nucleotide sequence ID" value="NC_021826.1"/>
</dbReference>
<dbReference type="EMBL" id="DAAJZA010000008">
    <property type="protein sequence ID" value="HAC1755625.1"/>
    <property type="molecule type" value="Genomic_DNA"/>
</dbReference>
<reference evidence="26 27" key="2">
    <citation type="submission" date="2018-06" db="EMBL/GenBank/DDBJ databases">
        <authorList>
            <consortium name="PulseNet: The National Subtyping Network for Foodborne Disease Surveillance"/>
            <person name="Tarr C.L."/>
            <person name="Trees E."/>
            <person name="Katz L.S."/>
            <person name="Carleton-Romer H.A."/>
            <person name="Stroika S."/>
            <person name="Kucerova Z."/>
            <person name="Roache K.F."/>
            <person name="Sabol A.L."/>
            <person name="Besser J."/>
            <person name="Gerner-Smidt P."/>
        </authorList>
    </citation>
    <scope>NUCLEOTIDE SEQUENCE [LARGE SCALE GENOMIC DNA]</scope>
    <source>
        <strain evidence="2 26">PNUSAL000910</strain>
        <strain evidence="7 27">PNUSAL002180</strain>
        <strain evidence="15 25">PNUSAL004402</strain>
    </source>
</reference>
<dbReference type="Proteomes" id="UP000843503">
    <property type="component" value="Unassembled WGS sequence"/>
</dbReference>
<evidence type="ECO:0000313" key="22">
    <source>
        <dbReference type="EMBL" id="HAJ9594491.1"/>
    </source>
</evidence>
<evidence type="ECO:0000313" key="17">
    <source>
        <dbReference type="EMBL" id="ECX6925365.1"/>
    </source>
</evidence>
<dbReference type="Proteomes" id="UP000427828">
    <property type="component" value="Unassembled WGS sequence"/>
</dbReference>
<evidence type="ECO:0000313" key="15">
    <source>
        <dbReference type="EMBL" id="EAK8898538.1"/>
    </source>
</evidence>
<evidence type="ECO:0000313" key="12">
    <source>
        <dbReference type="EMBL" id="EAH2283616.1"/>
    </source>
</evidence>
<evidence type="ECO:0000313" key="24">
    <source>
        <dbReference type="Proteomes" id="UP000331186"/>
    </source>
</evidence>
<evidence type="ECO:0000313" key="23">
    <source>
        <dbReference type="EMBL" id="HAJ9594871.1"/>
    </source>
</evidence>
<evidence type="ECO:0000313" key="27">
    <source>
        <dbReference type="Proteomes" id="UP000358545"/>
    </source>
</evidence>
<dbReference type="EMBL" id="DABJAN010000006">
    <property type="protein sequence ID" value="HAJ9594491.1"/>
    <property type="molecule type" value="Genomic_DNA"/>
</dbReference>
<evidence type="ECO:0000313" key="6">
    <source>
        <dbReference type="EMBL" id="EAE4943558.1"/>
    </source>
</evidence>
<evidence type="ECO:0000313" key="1">
    <source>
        <dbReference type="EMBL" id="EAC6547767.1"/>
    </source>
</evidence>
<dbReference type="Proteomes" id="UP000358545">
    <property type="component" value="Unassembled WGS sequence"/>
</dbReference>
<reference evidence="35 36" key="1">
    <citation type="journal article" date="2018" name="Genome Biol.">
        <title>SKESA: strategic k-mer extension for scrupulous assemblies.</title>
        <authorList>
            <person name="Souvorov A."/>
            <person name="Agarwala R."/>
            <person name="Lipman D.J."/>
        </authorList>
    </citation>
    <scope>NUCLEOTIDE SEQUENCE [LARGE SCALE GENOMIC DNA]</scope>
    <source>
        <strain evidence="22">2017-325981-023-01</strain>
        <strain evidence="20 36">DMG1500109</strain>
    </source>
</reference>
<evidence type="ECO:0000313" key="28">
    <source>
        <dbReference type="Proteomes" id="UP000379076"/>
    </source>
</evidence>
<dbReference type="GeneID" id="78365559"/>
<dbReference type="EMBL" id="AACJYH010000031">
    <property type="protein sequence ID" value="EAK8899161.1"/>
    <property type="molecule type" value="Genomic_DNA"/>
</dbReference>
<dbReference type="InterPro" id="IPR013324">
    <property type="entry name" value="RNA_pol_sigma_r3/r4-like"/>
</dbReference>
<dbReference type="EMBL" id="AABGHY010000048">
    <property type="protein sequence ID" value="EAH3295980.1"/>
    <property type="molecule type" value="Genomic_DNA"/>
</dbReference>
<reference evidence="18 30" key="4">
    <citation type="submission" date="2019-11" db="EMBL/GenBank/DDBJ databases">
        <authorList>
            <person name="Ashton P.M."/>
            <person name="Dallman T."/>
            <person name="Nair S."/>
            <person name="De Pinna E."/>
            <person name="Peters T."/>
            <person name="Grant K."/>
        </authorList>
    </citation>
    <scope>NUCLEOTIDE SEQUENCE [LARGE SCALE GENOMIC DNA]</scope>
    <source>
        <strain evidence="11 32">282333</strain>
        <strain evidence="13 31">282352</strain>
        <strain evidence="10 33">289003</strain>
        <strain evidence="18 30">833351</strain>
        <strain evidence="5">RL15000286</strain>
    </source>
</reference>
<evidence type="ECO:0000313" key="19">
    <source>
        <dbReference type="EMBL" id="EDN9631019.1"/>
    </source>
</evidence>
<evidence type="ECO:0000313" key="16">
    <source>
        <dbReference type="EMBL" id="EAK8899161.1"/>
    </source>
</evidence>
<dbReference type="EMBL" id="AAAJKI010000009">
    <property type="protein sequence ID" value="EAC6547767.1"/>
    <property type="molecule type" value="Genomic_DNA"/>
</dbReference>
<evidence type="ECO:0000313" key="26">
    <source>
        <dbReference type="Proteomes" id="UP000354255"/>
    </source>
</evidence>
<dbReference type="EMBL" id="AABFVG010000008">
    <property type="protein sequence ID" value="EAH2282777.1"/>
    <property type="molecule type" value="Genomic_DNA"/>
</dbReference>
<dbReference type="Proteomes" id="UP000458487">
    <property type="component" value="Unassembled WGS sequence"/>
</dbReference>
<dbReference type="EMBL" id="AABAGT010000015">
    <property type="protein sequence ID" value="EAG0867713.1"/>
    <property type="molecule type" value="Genomic_DNA"/>
</dbReference>
<sequence>MTPKEYLKQAYRLNKRIDDRIKEKAELYQLAVTVSSTTFEEKISSGTRNTEAPFVRNLEKCYQLEAEIDAEIDKFVDLKRQMRGVIDELTNVDEKIVLINRYLLEESWDKIAEDLHADVRTVFRWHSKALENLKLPDEPIVI</sequence>
<evidence type="ECO:0000313" key="2">
    <source>
        <dbReference type="EMBL" id="EAC9040868.1"/>
    </source>
</evidence>
<dbReference type="EMBL" id="AAAQQZ010000019">
    <property type="protein sequence ID" value="EAE1340393.1"/>
    <property type="molecule type" value="Genomic_DNA"/>
</dbReference>
<evidence type="ECO:0000313" key="11">
    <source>
        <dbReference type="EMBL" id="EAH2282777.1"/>
    </source>
</evidence>
<dbReference type="Proteomes" id="UP000354255">
    <property type="component" value="Unassembled WGS sequence"/>
</dbReference>
<dbReference type="EMBL" id="AABEMN010000006">
    <property type="protein sequence ID" value="EAG9519218.1"/>
    <property type="molecule type" value="Genomic_DNA"/>
</dbReference>
<evidence type="ECO:0000313" key="32">
    <source>
        <dbReference type="Proteomes" id="UP000533021"/>
    </source>
</evidence>
<evidence type="ECO:0000313" key="3">
    <source>
        <dbReference type="EMBL" id="EAE1340013.1"/>
    </source>
</evidence>
<dbReference type="EMBL" id="AAAKQF010000008">
    <property type="protein sequence ID" value="EAC9040868.1"/>
    <property type="molecule type" value="Genomic_DNA"/>
</dbReference>
<evidence type="ECO:0000313" key="7">
    <source>
        <dbReference type="EMBL" id="EAG0867713.1"/>
    </source>
</evidence>
<proteinExistence type="predicted"/>
<evidence type="ECO:0000313" key="18">
    <source>
        <dbReference type="EMBL" id="EDN9630599.1"/>
    </source>
</evidence>
<dbReference type="Proteomes" id="UP000393182">
    <property type="component" value="Unassembled WGS sequence"/>
</dbReference>
<evidence type="ECO:0000313" key="4">
    <source>
        <dbReference type="EMBL" id="EAE1340393.1"/>
    </source>
</evidence>